<name>F0RRE0_SPHGB</name>
<accession>F0RRE0</accession>
<protein>
    <submittedName>
        <fullName evidence="1">Uncharacterized protein</fullName>
    </submittedName>
</protein>
<dbReference type="eggNOG" id="ENOG5034C9N">
    <property type="taxonomic scope" value="Bacteria"/>
</dbReference>
<keyword evidence="2" id="KW-1185">Reference proteome</keyword>
<evidence type="ECO:0000313" key="2">
    <source>
        <dbReference type="Proteomes" id="UP000008466"/>
    </source>
</evidence>
<dbReference type="EMBL" id="CP002541">
    <property type="protein sequence ID" value="ADY14192.1"/>
    <property type="molecule type" value="Genomic_DNA"/>
</dbReference>
<sequence length="248" mass="29145">MDWIPTILELCESEYGKGLVRIVGSICDYSLQKKPYTDPIQKQLGMNSIDLENCFEFSLSPPVRFLEWLIQNPLLMKWPNGKKYSEQTEYKRRKLFNNDSTTIAEALELLRNNQVRNPNRDWWVFEGFTEVDCLIETENIVLAIEGKRTEEGPSQSVDWYPQRNQLVRNLEALKQYVKDKEYALILIDEEGKYKLEETMFTASLPHLSLEERVELRRHYLGNITWKQVCIATGINYSELPNTIDDIVR</sequence>
<dbReference type="HOGENOM" id="CLU_1119597_0_0_12"/>
<gene>
    <name evidence="1" type="ordered locus">SpiBuddy_2377</name>
</gene>
<proteinExistence type="predicted"/>
<organism evidence="1 2">
    <name type="scientific">Sphaerochaeta globosa (strain ATCC BAA-1886 / DSM 22777 / Buddy)</name>
    <name type="common">Spirochaeta sp. (strain Buddy)</name>
    <dbReference type="NCBI Taxonomy" id="158189"/>
    <lineage>
        <taxon>Bacteria</taxon>
        <taxon>Pseudomonadati</taxon>
        <taxon>Spirochaetota</taxon>
        <taxon>Spirochaetia</taxon>
        <taxon>Spirochaetales</taxon>
        <taxon>Sphaerochaetaceae</taxon>
        <taxon>Sphaerochaeta</taxon>
    </lineage>
</organism>
<dbReference type="AlphaFoldDB" id="F0RRE0"/>
<evidence type="ECO:0000313" key="1">
    <source>
        <dbReference type="EMBL" id="ADY14192.1"/>
    </source>
</evidence>
<dbReference type="KEGG" id="sbu:SpiBuddy_2377"/>
<dbReference type="Proteomes" id="UP000008466">
    <property type="component" value="Chromosome"/>
</dbReference>
<reference evidence="2" key="1">
    <citation type="submission" date="2011-02" db="EMBL/GenBank/DDBJ databases">
        <title>Complete sequence of Spirochaeta sp. Buddy.</title>
        <authorList>
            <person name="Lucas S."/>
            <person name="Copeland A."/>
            <person name="Lapidus A."/>
            <person name="Cheng J.-F."/>
            <person name="Goodwin L."/>
            <person name="Pitluck S."/>
            <person name="Zeytun A."/>
            <person name="Detter J.C."/>
            <person name="Han C."/>
            <person name="Tapia R."/>
            <person name="Land M."/>
            <person name="Hauser L."/>
            <person name="Kyrpides N."/>
            <person name="Ivanova N."/>
            <person name="Mikhailova N."/>
            <person name="Pagani I."/>
            <person name="Ritalahti K.M."/>
            <person name="Loeffler F.E."/>
            <person name="Woyke T."/>
        </authorList>
    </citation>
    <scope>NUCLEOTIDE SEQUENCE [LARGE SCALE GENOMIC DNA]</scope>
    <source>
        <strain evidence="2">ATCC BAA-1886 / DSM 22777 / Buddy</strain>
    </source>
</reference>